<dbReference type="AlphaFoldDB" id="A0A6N7EW76"/>
<proteinExistence type="predicted"/>
<keyword evidence="7" id="KW-1185">Reference proteome</keyword>
<comment type="caution">
    <text evidence="6">The sequence shown here is derived from an EMBL/GenBank/DDBJ whole genome shotgun (WGS) entry which is preliminary data.</text>
</comment>
<feature type="transmembrane region" description="Helical" evidence="5">
    <location>
        <begin position="64"/>
        <end position="82"/>
    </location>
</feature>
<dbReference type="Pfam" id="PF07681">
    <property type="entry name" value="DoxX"/>
    <property type="match status" value="1"/>
</dbReference>
<evidence type="ECO:0000313" key="7">
    <source>
        <dbReference type="Proteomes" id="UP000471298"/>
    </source>
</evidence>
<keyword evidence="3 5" id="KW-1133">Transmembrane helix</keyword>
<keyword evidence="2 5" id="KW-0812">Transmembrane</keyword>
<reference evidence="6 7" key="1">
    <citation type="submission" date="2019-10" db="EMBL/GenBank/DDBJ databases">
        <title>Cardiobacteriales fam. a chemoheterotrophic member of the order Cardiobacteriales, and proposal of Cardiobacteriales fam. nov.</title>
        <authorList>
            <person name="Wang C."/>
        </authorList>
    </citation>
    <scope>NUCLEOTIDE SEQUENCE [LARGE SCALE GENOMIC DNA]</scope>
    <source>
        <strain evidence="6 7">ML27</strain>
    </source>
</reference>
<sequence>MGINFLGHGLVRFTKLDGFRDWMITTFQDSLIPTFAVTVWGSVLPFLEFGIGLLLILGLFTYRASSAGAIVIIILLFGSTLIENWEWAGMQMIYALFFYFLISNVEKNSWSIDNLINK</sequence>
<feature type="transmembrane region" description="Helical" evidence="5">
    <location>
        <begin position="88"/>
        <end position="105"/>
    </location>
</feature>
<dbReference type="InParanoid" id="A0A6N7EW76"/>
<accession>A0A6N7EW76</accession>
<dbReference type="EMBL" id="WHNW01000019">
    <property type="protein sequence ID" value="MPV87014.1"/>
    <property type="molecule type" value="Genomic_DNA"/>
</dbReference>
<dbReference type="RefSeq" id="WP_152811002.1">
    <property type="nucleotide sequence ID" value="NZ_WHNW01000019.1"/>
</dbReference>
<feature type="transmembrane region" description="Helical" evidence="5">
    <location>
        <begin position="31"/>
        <end position="57"/>
    </location>
</feature>
<dbReference type="GO" id="GO:0016020">
    <property type="term" value="C:membrane"/>
    <property type="evidence" value="ECO:0007669"/>
    <property type="project" value="UniProtKB-SubCell"/>
</dbReference>
<name>A0A6N7EW76_9GAMM</name>
<dbReference type="InterPro" id="IPR032808">
    <property type="entry name" value="DoxX"/>
</dbReference>
<protein>
    <submittedName>
        <fullName evidence="6">DoxX family protein</fullName>
    </submittedName>
</protein>
<evidence type="ECO:0000256" key="4">
    <source>
        <dbReference type="ARBA" id="ARBA00023136"/>
    </source>
</evidence>
<evidence type="ECO:0000256" key="1">
    <source>
        <dbReference type="ARBA" id="ARBA00004141"/>
    </source>
</evidence>
<evidence type="ECO:0000256" key="2">
    <source>
        <dbReference type="ARBA" id="ARBA00022692"/>
    </source>
</evidence>
<comment type="subcellular location">
    <subcellularLocation>
        <location evidence="1">Membrane</location>
        <topology evidence="1">Multi-pass membrane protein</topology>
    </subcellularLocation>
</comment>
<organism evidence="6 7">
    <name type="scientific">Ostreibacterium oceani</name>
    <dbReference type="NCBI Taxonomy" id="2654998"/>
    <lineage>
        <taxon>Bacteria</taxon>
        <taxon>Pseudomonadati</taxon>
        <taxon>Pseudomonadota</taxon>
        <taxon>Gammaproteobacteria</taxon>
        <taxon>Cardiobacteriales</taxon>
        <taxon>Ostreibacteriaceae</taxon>
        <taxon>Ostreibacterium</taxon>
    </lineage>
</organism>
<evidence type="ECO:0000256" key="5">
    <source>
        <dbReference type="SAM" id="Phobius"/>
    </source>
</evidence>
<dbReference type="Proteomes" id="UP000471298">
    <property type="component" value="Unassembled WGS sequence"/>
</dbReference>
<evidence type="ECO:0000313" key="6">
    <source>
        <dbReference type="EMBL" id="MPV87014.1"/>
    </source>
</evidence>
<keyword evidence="4 5" id="KW-0472">Membrane</keyword>
<gene>
    <name evidence="6" type="ORF">GCU85_09785</name>
</gene>
<evidence type="ECO:0000256" key="3">
    <source>
        <dbReference type="ARBA" id="ARBA00022989"/>
    </source>
</evidence>